<dbReference type="InterPro" id="IPR055152">
    <property type="entry name" value="Transketolase-like_C_2"/>
</dbReference>
<protein>
    <submittedName>
        <fullName evidence="4">Transketolase</fullName>
        <ecNumber evidence="4">2.2.1.1</ecNumber>
    </submittedName>
</protein>
<feature type="domain" description="Transketolase-like C-terminal" evidence="3">
    <location>
        <begin position="1"/>
        <end position="52"/>
    </location>
</feature>
<reference evidence="4 5" key="1">
    <citation type="submission" date="2020-04" db="EMBL/GenBank/DDBJ databases">
        <authorList>
            <person name="De Canck E."/>
        </authorList>
    </citation>
    <scope>NUCLEOTIDE SEQUENCE [LARGE SCALE GENOMIC DNA]</scope>
    <source>
        <strain evidence="4 5">LMG 28688</strain>
    </source>
</reference>
<keyword evidence="5" id="KW-1185">Reference proteome</keyword>
<dbReference type="GO" id="GO:0005829">
    <property type="term" value="C:cytosol"/>
    <property type="evidence" value="ECO:0007669"/>
    <property type="project" value="TreeGrafter"/>
</dbReference>
<gene>
    <name evidence="4" type="primary">tkt_1</name>
    <name evidence="4" type="ORF">LMG28688_06793</name>
</gene>
<dbReference type="Pfam" id="PF22613">
    <property type="entry name" value="Transketolase_C_1"/>
    <property type="match status" value="1"/>
</dbReference>
<evidence type="ECO:0000259" key="3">
    <source>
        <dbReference type="Pfam" id="PF22613"/>
    </source>
</evidence>
<name>A0A6J5H0V1_9BURK</name>
<evidence type="ECO:0000256" key="2">
    <source>
        <dbReference type="ARBA" id="ARBA00022842"/>
    </source>
</evidence>
<dbReference type="PANTHER" id="PTHR43522:SF2">
    <property type="entry name" value="TRANSKETOLASE 1-RELATED"/>
    <property type="match status" value="1"/>
</dbReference>
<proteinExistence type="predicted"/>
<organism evidence="4 5">
    <name type="scientific">Paraburkholderia caffeinitolerans</name>
    <dbReference type="NCBI Taxonomy" id="1723730"/>
    <lineage>
        <taxon>Bacteria</taxon>
        <taxon>Pseudomonadati</taxon>
        <taxon>Pseudomonadota</taxon>
        <taxon>Betaproteobacteria</taxon>
        <taxon>Burkholderiales</taxon>
        <taxon>Burkholderiaceae</taxon>
        <taxon>Paraburkholderia</taxon>
    </lineage>
</organism>
<keyword evidence="4" id="KW-0808">Transferase</keyword>
<dbReference type="InterPro" id="IPR009014">
    <property type="entry name" value="Transketo_C/PFOR_II"/>
</dbReference>
<dbReference type="EMBL" id="CADIKL010000059">
    <property type="protein sequence ID" value="CAB3808537.1"/>
    <property type="molecule type" value="Genomic_DNA"/>
</dbReference>
<keyword evidence="1" id="KW-0479">Metal-binding</keyword>
<dbReference type="PANTHER" id="PTHR43522">
    <property type="entry name" value="TRANSKETOLASE"/>
    <property type="match status" value="1"/>
</dbReference>
<dbReference type="GO" id="GO:0004802">
    <property type="term" value="F:transketolase activity"/>
    <property type="evidence" value="ECO:0007669"/>
    <property type="project" value="UniProtKB-EC"/>
</dbReference>
<dbReference type="GO" id="GO:0006098">
    <property type="term" value="P:pentose-phosphate shunt"/>
    <property type="evidence" value="ECO:0007669"/>
    <property type="project" value="TreeGrafter"/>
</dbReference>
<dbReference type="Gene3D" id="3.40.50.920">
    <property type="match status" value="1"/>
</dbReference>
<sequence>MLPPSVGARLAIEAGVPQGWHRYVGERGEVLGIERFGASAPAEVLLREYGFTPGNVCARALALLR</sequence>
<dbReference type="GO" id="GO:0046872">
    <property type="term" value="F:metal ion binding"/>
    <property type="evidence" value="ECO:0007669"/>
    <property type="project" value="UniProtKB-KW"/>
</dbReference>
<dbReference type="AlphaFoldDB" id="A0A6J5H0V1"/>
<evidence type="ECO:0000313" key="5">
    <source>
        <dbReference type="Proteomes" id="UP000494119"/>
    </source>
</evidence>
<dbReference type="EC" id="2.2.1.1" evidence="4"/>
<dbReference type="Proteomes" id="UP000494119">
    <property type="component" value="Unassembled WGS sequence"/>
</dbReference>
<evidence type="ECO:0000313" key="4">
    <source>
        <dbReference type="EMBL" id="CAB3808537.1"/>
    </source>
</evidence>
<dbReference type="SUPFAM" id="SSF52922">
    <property type="entry name" value="TK C-terminal domain-like"/>
    <property type="match status" value="1"/>
</dbReference>
<accession>A0A6J5H0V1</accession>
<dbReference type="InterPro" id="IPR033247">
    <property type="entry name" value="Transketolase_fam"/>
</dbReference>
<keyword evidence="2" id="KW-0460">Magnesium</keyword>
<evidence type="ECO:0000256" key="1">
    <source>
        <dbReference type="ARBA" id="ARBA00022723"/>
    </source>
</evidence>